<protein>
    <submittedName>
        <fullName evidence="2">IS3 family transposase ISCce3</fullName>
    </submittedName>
</protein>
<dbReference type="PANTHER" id="PTHR46889:SF4">
    <property type="entry name" value="TRANSPOSASE INSO FOR INSERTION SEQUENCE ELEMENT IS911B-RELATED"/>
    <property type="match status" value="1"/>
</dbReference>
<dbReference type="GO" id="GO:0015074">
    <property type="term" value="P:DNA integration"/>
    <property type="evidence" value="ECO:0007669"/>
    <property type="project" value="InterPro"/>
</dbReference>
<feature type="domain" description="Integrase catalytic" evidence="1">
    <location>
        <begin position="103"/>
        <end position="264"/>
    </location>
</feature>
<dbReference type="AlphaFoldDB" id="A0A645C429"/>
<dbReference type="InterPro" id="IPR012337">
    <property type="entry name" value="RNaseH-like_sf"/>
</dbReference>
<dbReference type="Gene3D" id="3.30.420.10">
    <property type="entry name" value="Ribonuclease H-like superfamily/Ribonuclease H"/>
    <property type="match status" value="1"/>
</dbReference>
<dbReference type="InterPro" id="IPR025948">
    <property type="entry name" value="HTH-like_dom"/>
</dbReference>
<dbReference type="InterPro" id="IPR050900">
    <property type="entry name" value="Transposase_IS3/IS150/IS904"/>
</dbReference>
<name>A0A645C429_9ZZZZ</name>
<comment type="caution">
    <text evidence="2">The sequence shown here is derived from an EMBL/GenBank/DDBJ whole genome shotgun (WGS) entry which is preliminary data.</text>
</comment>
<dbReference type="Pfam" id="PF00665">
    <property type="entry name" value="rve"/>
    <property type="match status" value="1"/>
</dbReference>
<sequence>MCRFFEVSRSGYYAWRNRQTKEPRDQWLVNMIEDCQRRCKQTYGYRRVWRWILRQTGKRINLKAILRIMRKYDLLSQIRRHRPYVHSKQAIHQYPNLLQRAFEQPLPNRFWVTDITCISTAKGMLYLCAVVDLCGKVVLAYRIGSDMTASLVTNTIRDALQKEKVADGLTLHSDQGSQYTSRAYFDLSQEYHFCPSMSSPGCPYDNAAMENFFGTLKTECLYRTSFSCRTEVKQAISEYVQFYNYERINMKDGLTPFEIRSKAA</sequence>
<dbReference type="Pfam" id="PF13276">
    <property type="entry name" value="HTH_21"/>
    <property type="match status" value="1"/>
</dbReference>
<organism evidence="2">
    <name type="scientific">bioreactor metagenome</name>
    <dbReference type="NCBI Taxonomy" id="1076179"/>
    <lineage>
        <taxon>unclassified sequences</taxon>
        <taxon>metagenomes</taxon>
        <taxon>ecological metagenomes</taxon>
    </lineage>
</organism>
<dbReference type="NCBIfam" id="NF033516">
    <property type="entry name" value="transpos_IS3"/>
    <property type="match status" value="1"/>
</dbReference>
<evidence type="ECO:0000313" key="2">
    <source>
        <dbReference type="EMBL" id="MPM70103.1"/>
    </source>
</evidence>
<dbReference type="InterPro" id="IPR001584">
    <property type="entry name" value="Integrase_cat-core"/>
</dbReference>
<dbReference type="InterPro" id="IPR036397">
    <property type="entry name" value="RNaseH_sf"/>
</dbReference>
<dbReference type="Pfam" id="PF13333">
    <property type="entry name" value="rve_2"/>
    <property type="match status" value="1"/>
</dbReference>
<dbReference type="PROSITE" id="PS50994">
    <property type="entry name" value="INTEGRASE"/>
    <property type="match status" value="1"/>
</dbReference>
<accession>A0A645C429</accession>
<proteinExistence type="predicted"/>
<dbReference type="SUPFAM" id="SSF53098">
    <property type="entry name" value="Ribonuclease H-like"/>
    <property type="match status" value="1"/>
</dbReference>
<reference evidence="2" key="1">
    <citation type="submission" date="2019-08" db="EMBL/GenBank/DDBJ databases">
        <authorList>
            <person name="Kucharzyk K."/>
            <person name="Murdoch R.W."/>
            <person name="Higgins S."/>
            <person name="Loffler F."/>
        </authorList>
    </citation>
    <scope>NUCLEOTIDE SEQUENCE</scope>
</reference>
<dbReference type="EMBL" id="VSSQ01023273">
    <property type="protein sequence ID" value="MPM70103.1"/>
    <property type="molecule type" value="Genomic_DNA"/>
</dbReference>
<dbReference type="GO" id="GO:0003676">
    <property type="term" value="F:nucleic acid binding"/>
    <property type="evidence" value="ECO:0007669"/>
    <property type="project" value="InterPro"/>
</dbReference>
<evidence type="ECO:0000259" key="1">
    <source>
        <dbReference type="PROSITE" id="PS50994"/>
    </source>
</evidence>
<dbReference type="PANTHER" id="PTHR46889">
    <property type="entry name" value="TRANSPOSASE INSF FOR INSERTION SEQUENCE IS3B-RELATED"/>
    <property type="match status" value="1"/>
</dbReference>
<dbReference type="InterPro" id="IPR048020">
    <property type="entry name" value="Transpos_IS3"/>
</dbReference>
<gene>
    <name evidence="2" type="ORF">SDC9_117055</name>
</gene>